<comment type="caution">
    <text evidence="4">The sequence shown here is derived from an EMBL/GenBank/DDBJ whole genome shotgun (WGS) entry which is preliminary data.</text>
</comment>
<dbReference type="SUPFAM" id="SSF52540">
    <property type="entry name" value="P-loop containing nucleoside triphosphate hydrolases"/>
    <property type="match status" value="1"/>
</dbReference>
<evidence type="ECO:0000313" key="5">
    <source>
        <dbReference type="Proteomes" id="UP000602076"/>
    </source>
</evidence>
<keyword evidence="2" id="KW-0472">Membrane</keyword>
<accession>A0A927CYX5</accession>
<reference evidence="4" key="1">
    <citation type="submission" date="2020-09" db="EMBL/GenBank/DDBJ databases">
        <title>Bacillus faecalis sp. nov., a moderately halophilic bacterium isolated from cow faeces.</title>
        <authorList>
            <person name="Jiang L."/>
            <person name="Lee J."/>
        </authorList>
    </citation>
    <scope>NUCLEOTIDE SEQUENCE</scope>
    <source>
        <strain evidence="4">AGMB 02131</strain>
    </source>
</reference>
<proteinExistence type="predicted"/>
<dbReference type="PANTHER" id="PTHR41259:SF1">
    <property type="entry name" value="DOUBLE-STRAND BREAK REPAIR RAD50 ATPASE, PUTATIVE-RELATED"/>
    <property type="match status" value="1"/>
</dbReference>
<evidence type="ECO:0000256" key="1">
    <source>
        <dbReference type="SAM" id="Coils"/>
    </source>
</evidence>
<feature type="coiled-coil region" evidence="1">
    <location>
        <begin position="641"/>
        <end position="668"/>
    </location>
</feature>
<dbReference type="InterPro" id="IPR038734">
    <property type="entry name" value="YhaN_AAA"/>
</dbReference>
<keyword evidence="2" id="KW-0812">Transmembrane</keyword>
<evidence type="ECO:0000259" key="3">
    <source>
        <dbReference type="Pfam" id="PF13514"/>
    </source>
</evidence>
<gene>
    <name evidence="4" type="ORF">IEO70_18135</name>
</gene>
<keyword evidence="1" id="KW-0175">Coiled coil</keyword>
<feature type="coiled-coil region" evidence="1">
    <location>
        <begin position="207"/>
        <end position="241"/>
    </location>
</feature>
<keyword evidence="2" id="KW-1133">Transmembrane helix</keyword>
<evidence type="ECO:0000256" key="2">
    <source>
        <dbReference type="SAM" id="Phobius"/>
    </source>
</evidence>
<feature type="transmembrane region" description="Helical" evidence="2">
    <location>
        <begin position="473"/>
        <end position="491"/>
    </location>
</feature>
<dbReference type="Gene3D" id="3.40.50.300">
    <property type="entry name" value="P-loop containing nucleotide triphosphate hydrolases"/>
    <property type="match status" value="2"/>
</dbReference>
<feature type="transmembrane region" description="Helical" evidence="2">
    <location>
        <begin position="497"/>
        <end position="514"/>
    </location>
</feature>
<dbReference type="InterPro" id="IPR027417">
    <property type="entry name" value="P-loop_NTPase"/>
</dbReference>
<dbReference type="AlphaFoldDB" id="A0A927CYX5"/>
<feature type="coiled-coil region" evidence="1">
    <location>
        <begin position="288"/>
        <end position="358"/>
    </location>
</feature>
<organism evidence="4 5">
    <name type="scientific">Peribacillus faecalis</name>
    <dbReference type="NCBI Taxonomy" id="2772559"/>
    <lineage>
        <taxon>Bacteria</taxon>
        <taxon>Bacillati</taxon>
        <taxon>Bacillota</taxon>
        <taxon>Bacilli</taxon>
        <taxon>Bacillales</taxon>
        <taxon>Bacillaceae</taxon>
        <taxon>Peribacillus</taxon>
    </lineage>
</organism>
<name>A0A927CYX5_9BACI</name>
<protein>
    <submittedName>
        <fullName evidence="4">AAA family ATPase</fullName>
    </submittedName>
</protein>
<dbReference type="PANTHER" id="PTHR41259">
    <property type="entry name" value="DOUBLE-STRAND BREAK REPAIR RAD50 ATPASE, PUTATIVE-RELATED"/>
    <property type="match status" value="1"/>
</dbReference>
<dbReference type="RefSeq" id="WP_190999785.1">
    <property type="nucleotide sequence ID" value="NZ_JACXSI010000066.1"/>
</dbReference>
<evidence type="ECO:0000313" key="4">
    <source>
        <dbReference type="EMBL" id="MBD3110248.1"/>
    </source>
</evidence>
<feature type="coiled-coil region" evidence="1">
    <location>
        <begin position="698"/>
        <end position="810"/>
    </location>
</feature>
<dbReference type="Proteomes" id="UP000602076">
    <property type="component" value="Unassembled WGS sequence"/>
</dbReference>
<feature type="coiled-coil region" evidence="1">
    <location>
        <begin position="385"/>
        <end position="466"/>
    </location>
</feature>
<keyword evidence="5" id="KW-1185">Reference proteome</keyword>
<dbReference type="EMBL" id="JACXSI010000066">
    <property type="protein sequence ID" value="MBD3110248.1"/>
    <property type="molecule type" value="Genomic_DNA"/>
</dbReference>
<dbReference type="Pfam" id="PF13514">
    <property type="entry name" value="AAA_27"/>
    <property type="match status" value="1"/>
</dbReference>
<sequence length="999" mass="115586">MRIKEIHIYGYGKIKDRTFTDLHDFQVFFGENEAGKSTIMSFIHSVLFGFPTKIQNENRYEPKDHSSYGGKLVLETKEEGIVTVQRIKGKASGDVTVTYSDGSTGSEAALEELLQGIDKSTYQSIFSFDLNGLSELQRLSEDEVSRFMLSAGLLGSDDLLKAEQHLQKELDANFKPGGKLPKINQLLMDTKMAYESLNQAGQEQDRYEQYKSDFRQFSEEKEQIEERLRKLRDDIKTCRNYLVAEPLLLEEARLSQKLKEMEGIVIPAEAEEQFQQLKTALLPIEASVQSAKIRKEQMESKNEGIQINEELLINQGAVKAAIDRSVRIESLIYERQKLQQQKQQNDDQIQRLKDELNLNMTDEEILRLDHSAMKKELVLQLDHTAKRLQHDKEMLDKKQEEAQTTLDAIKQRMRNLKENLLSEEDKEALEIQVDRFENDGAANMQLELINQSINSLEKQIIKGEKKEAASKKAANQLFLLILAILIIGAGVSVIMQSWLFAIMMLISAVIIFLLKGRFVPASIINDLKEQLQELRQKRSEMTGRKSSVSKDDIKHAMTLLDRDYETERLLQNETVKKAEHEALFYRTIDEFEKWEQDMANLELQKEQVLNEWRMGDKRIPASILPLLYDAISQLKTYIYENKHLAEKLASLTAQINEVEETLIDYCKQYAGTAVQSYVEAALILKKQLEETTKFALQREDWSETARRLDGELRELQLQEKHLHDQLQELFKAATCENEAEFLTKQQLAKEKAGYEEKLEIIQIQLNSYEEERQYWEQRSSVINSFTVSDLEEEREVCEQRLAELDELLADRKFHIHQLEEAGTFDERNFQYYAKKSELDEQAKEWMALSLAKNMLNKVVHSYKDEKFPEILRNAEKFVKAITDGEYTGLYWKKDDTGLMVQRKDGVVFEVKEVSRGTQEGIYVALRLALAGQVFSNNDMPIIIDDGFVNFDRGRVENVMSILKSIASNQQIIFFTCHDYLLPYFNKDQIVQLSASKLTL</sequence>
<feature type="domain" description="YhaN AAA" evidence="3">
    <location>
        <begin position="1"/>
        <end position="202"/>
    </location>
</feature>